<dbReference type="AlphaFoldDB" id="A0A8F9TWA0"/>
<dbReference type="InterPro" id="IPR018062">
    <property type="entry name" value="HTH_AraC-typ_CS"/>
</dbReference>
<evidence type="ECO:0000313" key="6">
    <source>
        <dbReference type="EMBL" id="QYM78964.1"/>
    </source>
</evidence>
<dbReference type="Proteomes" id="UP000825051">
    <property type="component" value="Chromosome"/>
</dbReference>
<dbReference type="Pfam" id="PF02311">
    <property type="entry name" value="AraC_binding"/>
    <property type="match status" value="1"/>
</dbReference>
<name>A0A8F9TWA0_9BACT</name>
<dbReference type="GO" id="GO:0043565">
    <property type="term" value="F:sequence-specific DNA binding"/>
    <property type="evidence" value="ECO:0007669"/>
    <property type="project" value="InterPro"/>
</dbReference>
<reference evidence="6" key="1">
    <citation type="submission" date="2021-08" db="EMBL/GenBank/DDBJ databases">
        <title>Genome of a novel bacterium of the phylum Verrucomicrobia, Oleiharenicola sp. KSB-15.</title>
        <authorList>
            <person name="Chung J.-H."/>
            <person name="Ahn J.-H."/>
            <person name="Yoon Y."/>
            <person name="Kim D.-Y."/>
            <person name="An S.-H."/>
            <person name="Park I."/>
            <person name="Yeon J."/>
        </authorList>
    </citation>
    <scope>NUCLEOTIDE SEQUENCE</scope>
    <source>
        <strain evidence="6">KSB-15</strain>
    </source>
</reference>
<dbReference type="Gene3D" id="1.10.10.60">
    <property type="entry name" value="Homeodomain-like"/>
    <property type="match status" value="2"/>
</dbReference>
<protein>
    <submittedName>
        <fullName evidence="6">AraC family transcriptional regulator</fullName>
    </submittedName>
</protein>
<keyword evidence="7" id="KW-1185">Reference proteome</keyword>
<dbReference type="SUPFAM" id="SSF46689">
    <property type="entry name" value="Homeodomain-like"/>
    <property type="match status" value="2"/>
</dbReference>
<dbReference type="PROSITE" id="PS00041">
    <property type="entry name" value="HTH_ARAC_FAMILY_1"/>
    <property type="match status" value="1"/>
</dbReference>
<dbReference type="PANTHER" id="PTHR46796">
    <property type="entry name" value="HTH-TYPE TRANSCRIPTIONAL ACTIVATOR RHAS-RELATED"/>
    <property type="match status" value="1"/>
</dbReference>
<keyword evidence="2" id="KW-0238">DNA-binding</keyword>
<dbReference type="SMART" id="SM00342">
    <property type="entry name" value="HTH_ARAC"/>
    <property type="match status" value="1"/>
</dbReference>
<dbReference type="InterPro" id="IPR003313">
    <property type="entry name" value="AraC-bd"/>
</dbReference>
<evidence type="ECO:0000256" key="3">
    <source>
        <dbReference type="ARBA" id="ARBA00023159"/>
    </source>
</evidence>
<evidence type="ECO:0000313" key="7">
    <source>
        <dbReference type="Proteomes" id="UP000825051"/>
    </source>
</evidence>
<dbReference type="InterPro" id="IPR009057">
    <property type="entry name" value="Homeodomain-like_sf"/>
</dbReference>
<organism evidence="6 7">
    <name type="scientific">Horticoccus luteus</name>
    <dbReference type="NCBI Taxonomy" id="2862869"/>
    <lineage>
        <taxon>Bacteria</taxon>
        <taxon>Pseudomonadati</taxon>
        <taxon>Verrucomicrobiota</taxon>
        <taxon>Opitutia</taxon>
        <taxon>Opitutales</taxon>
        <taxon>Opitutaceae</taxon>
        <taxon>Horticoccus</taxon>
    </lineage>
</organism>
<keyword evidence="1" id="KW-0805">Transcription regulation</keyword>
<dbReference type="InterPro" id="IPR050204">
    <property type="entry name" value="AraC_XylS_family_regulators"/>
</dbReference>
<dbReference type="KEGG" id="ole:K0B96_16920"/>
<keyword evidence="3" id="KW-0010">Activator</keyword>
<evidence type="ECO:0000256" key="1">
    <source>
        <dbReference type="ARBA" id="ARBA00023015"/>
    </source>
</evidence>
<dbReference type="SUPFAM" id="SSF51215">
    <property type="entry name" value="Regulatory protein AraC"/>
    <property type="match status" value="1"/>
</dbReference>
<dbReference type="Pfam" id="PF12833">
    <property type="entry name" value="HTH_18"/>
    <property type="match status" value="1"/>
</dbReference>
<dbReference type="GO" id="GO:0003700">
    <property type="term" value="F:DNA-binding transcription factor activity"/>
    <property type="evidence" value="ECO:0007669"/>
    <property type="project" value="InterPro"/>
</dbReference>
<evidence type="ECO:0000256" key="4">
    <source>
        <dbReference type="ARBA" id="ARBA00023163"/>
    </source>
</evidence>
<sequence>MSLSAMEIAGRACHTRLGACGRQRCEPGWRLAPGWARGLVDYDLWFVWAGRGRMILEAGEIELSAGTCLWMQPGRRYEAEQDPAQRLGVNFIHFDLCAAWSGLPLSAFAPPFEVWRTPEVEFTDLVMRRVIALREETGTAPTAAEDLLGALLQTLAHEHSAAETSPPGGLDRHHRGIVERIAAQVRESPAEAGGVDELARAAGYSVDHFSRVFLKVTGVRPQDYVINAKIERARQLLLESDFTIGAVAEAVGFRNIFFFSRQFRQRTGLTPTQFRRGA</sequence>
<dbReference type="EMBL" id="CP080507">
    <property type="protein sequence ID" value="QYM78964.1"/>
    <property type="molecule type" value="Genomic_DNA"/>
</dbReference>
<evidence type="ECO:0000259" key="5">
    <source>
        <dbReference type="PROSITE" id="PS01124"/>
    </source>
</evidence>
<dbReference type="PROSITE" id="PS01124">
    <property type="entry name" value="HTH_ARAC_FAMILY_2"/>
    <property type="match status" value="1"/>
</dbReference>
<evidence type="ECO:0000256" key="2">
    <source>
        <dbReference type="ARBA" id="ARBA00023125"/>
    </source>
</evidence>
<feature type="domain" description="HTH araC/xylS-type" evidence="5">
    <location>
        <begin position="179"/>
        <end position="277"/>
    </location>
</feature>
<dbReference type="RefSeq" id="WP_220162204.1">
    <property type="nucleotide sequence ID" value="NZ_CP080507.1"/>
</dbReference>
<proteinExistence type="predicted"/>
<keyword evidence="4" id="KW-0804">Transcription</keyword>
<dbReference type="InterPro" id="IPR037923">
    <property type="entry name" value="HTH-like"/>
</dbReference>
<accession>A0A8F9TWA0</accession>
<dbReference type="InterPro" id="IPR018060">
    <property type="entry name" value="HTH_AraC"/>
</dbReference>
<gene>
    <name evidence="6" type="ORF">K0B96_16920</name>
</gene>